<dbReference type="Gene3D" id="1.10.150.50">
    <property type="entry name" value="Transcription Factor, Ets-1"/>
    <property type="match status" value="1"/>
</dbReference>
<keyword evidence="5" id="KW-0862">Zinc</keyword>
<dbReference type="PANTHER" id="PTHR12247">
    <property type="entry name" value="POLYCOMB GROUP PROTEIN"/>
    <property type="match status" value="1"/>
</dbReference>
<evidence type="ECO:0000256" key="7">
    <source>
        <dbReference type="ARBA" id="ARBA00023242"/>
    </source>
</evidence>
<evidence type="ECO:0000313" key="12">
    <source>
        <dbReference type="EMBL" id="KAJ8264849.1"/>
    </source>
</evidence>
<dbReference type="Gene3D" id="3.30.60.160">
    <property type="match status" value="1"/>
</dbReference>
<evidence type="ECO:0000256" key="4">
    <source>
        <dbReference type="ARBA" id="ARBA00022771"/>
    </source>
</evidence>
<feature type="compositionally biased region" description="Polar residues" evidence="9">
    <location>
        <begin position="185"/>
        <end position="195"/>
    </location>
</feature>
<dbReference type="GO" id="GO:0042393">
    <property type="term" value="F:histone binding"/>
    <property type="evidence" value="ECO:0007669"/>
    <property type="project" value="TreeGrafter"/>
</dbReference>
<feature type="region of interest" description="Disordered" evidence="9">
    <location>
        <begin position="36"/>
        <end position="66"/>
    </location>
</feature>
<dbReference type="GO" id="GO:0008270">
    <property type="term" value="F:zinc ion binding"/>
    <property type="evidence" value="ECO:0007669"/>
    <property type="project" value="UniProtKB-KW"/>
</dbReference>
<accession>A0A9Q1DAZ9</accession>
<evidence type="ECO:0000256" key="1">
    <source>
        <dbReference type="ARBA" id="ARBA00004123"/>
    </source>
</evidence>
<dbReference type="PROSITE" id="PS50105">
    <property type="entry name" value="SAM_DOMAIN"/>
    <property type="match status" value="1"/>
</dbReference>
<dbReference type="PANTHER" id="PTHR12247:SF86">
    <property type="entry name" value="POLYHOMEOTIC-LIKE PROTEIN 2"/>
    <property type="match status" value="1"/>
</dbReference>
<dbReference type="GO" id="GO:0003677">
    <property type="term" value="F:DNA binding"/>
    <property type="evidence" value="ECO:0007669"/>
    <property type="project" value="UniProtKB-KW"/>
</dbReference>
<dbReference type="Pfam" id="PF00536">
    <property type="entry name" value="SAM_1"/>
    <property type="match status" value="1"/>
</dbReference>
<dbReference type="CDD" id="cd09577">
    <property type="entry name" value="SAM_Ph1_2_3"/>
    <property type="match status" value="1"/>
</dbReference>
<feature type="compositionally biased region" description="Basic residues" evidence="9">
    <location>
        <begin position="434"/>
        <end position="443"/>
    </location>
</feature>
<evidence type="ECO:0000259" key="11">
    <source>
        <dbReference type="PROSITE" id="PS51024"/>
    </source>
</evidence>
<feature type="region of interest" description="Disordered" evidence="9">
    <location>
        <begin position="153"/>
        <end position="249"/>
    </location>
</feature>
<evidence type="ECO:0000256" key="9">
    <source>
        <dbReference type="SAM" id="MobiDB-lite"/>
    </source>
</evidence>
<feature type="region of interest" description="Disordered" evidence="9">
    <location>
        <begin position="338"/>
        <end position="360"/>
    </location>
</feature>
<comment type="caution">
    <text evidence="12">The sequence shown here is derived from an EMBL/GenBank/DDBJ whole genome shotgun (WGS) entry which is preliminary data.</text>
</comment>
<dbReference type="FunFam" id="1.10.150.50:FF:000011">
    <property type="entry name" value="Polyhomeotic-like protein 2 isoform 1"/>
    <property type="match status" value="1"/>
</dbReference>
<dbReference type="InterPro" id="IPR013761">
    <property type="entry name" value="SAM/pointed_sf"/>
</dbReference>
<proteinExistence type="predicted"/>
<dbReference type="EMBL" id="JAFJMO010000010">
    <property type="protein sequence ID" value="KAJ8264849.1"/>
    <property type="molecule type" value="Genomic_DNA"/>
</dbReference>
<gene>
    <name evidence="12" type="ORF">COCON_G00139480</name>
</gene>
<evidence type="ECO:0000256" key="5">
    <source>
        <dbReference type="ARBA" id="ARBA00022833"/>
    </source>
</evidence>
<comment type="subcellular location">
    <subcellularLocation>
        <location evidence="1">Nucleus</location>
    </subcellularLocation>
</comment>
<evidence type="ECO:0008006" key="14">
    <source>
        <dbReference type="Google" id="ProtNLM"/>
    </source>
</evidence>
<sequence>MVNVTRNVTSVTNHHLLTPACTQIQPHQLHQQQFVIQQQPQLPQRSPTPLLQAGPLQNHNHTQNHAQAQLQLPGQGLPIQPAPASQCAVPVLPKPPVPAHQATIFHSTLSPPLALPKTQPIQLTAINLQIQPALPPAPAPTQTPILAARMVQDGPGKDQPTPLVVRETCPTPSPQQPVSMPPQGATPSAEQSGSRLTPLEQGPLCYSGGAEAVNAKPGGGRHSAMTSGNGNDGPTVAGSAPQNGESKPPQAIVKPQILTHVIEGFVIQEGAEPFPVSSAASSTPTGRSRNIDTSPRSTKRQEVQAPPSITTPHMLTIRLLERPPVWQSNMPRCSKVWSGPLPHGQSDEEAPRAVGQREAPARDCVTDAEMEDLSRPELKEQEAEPMLKCELCGLEDFAGNFKRSKRFCSTVCAKRYSVRCSKRMGLIHPDRSKLEKHKGRPRRSSTAETKKQVSAAPAGGSSQCSEMSSFEEPPSPLSAASSGLPRPHGDPAEGLPRELPLLSQHFLPSDPAQWNVTDVYEFICSLPGCLEIAEEFRSQEIDGQALLLLKEDHLMSTMNIKLGPALKIFARISLLRDS</sequence>
<feature type="compositionally biased region" description="Low complexity" evidence="9">
    <location>
        <begin position="36"/>
        <end position="52"/>
    </location>
</feature>
<feature type="domain" description="FCS-type" evidence="11">
    <location>
        <begin position="380"/>
        <end position="414"/>
    </location>
</feature>
<dbReference type="SUPFAM" id="SSF47769">
    <property type="entry name" value="SAM/Pointed domain"/>
    <property type="match status" value="1"/>
</dbReference>
<feature type="compositionally biased region" description="Polar residues" evidence="9">
    <location>
        <begin position="278"/>
        <end position="296"/>
    </location>
</feature>
<keyword evidence="6" id="KW-0238">DNA-binding</keyword>
<dbReference type="GO" id="GO:0045892">
    <property type="term" value="P:negative regulation of DNA-templated transcription"/>
    <property type="evidence" value="ECO:0007669"/>
    <property type="project" value="TreeGrafter"/>
</dbReference>
<evidence type="ECO:0000256" key="3">
    <source>
        <dbReference type="ARBA" id="ARBA00022723"/>
    </source>
</evidence>
<feature type="domain" description="SAM" evidence="10">
    <location>
        <begin position="514"/>
        <end position="578"/>
    </location>
</feature>
<dbReference type="Proteomes" id="UP001152803">
    <property type="component" value="Unassembled WGS sequence"/>
</dbReference>
<evidence type="ECO:0000256" key="6">
    <source>
        <dbReference type="ARBA" id="ARBA00023125"/>
    </source>
</evidence>
<dbReference type="AlphaFoldDB" id="A0A9Q1DAZ9"/>
<dbReference type="InterPro" id="IPR038603">
    <property type="entry name" value="Znf_FCS_sf"/>
</dbReference>
<evidence type="ECO:0000256" key="2">
    <source>
        <dbReference type="ARBA" id="ARBA00022473"/>
    </source>
</evidence>
<feature type="compositionally biased region" description="Polar residues" evidence="9">
    <location>
        <begin position="55"/>
        <end position="65"/>
    </location>
</feature>
<dbReference type="InterPro" id="IPR012313">
    <property type="entry name" value="Znf_FCS"/>
</dbReference>
<protein>
    <recommendedName>
        <fullName evidence="14">Polyhomeotic-like protein 2</fullName>
    </recommendedName>
</protein>
<keyword evidence="3" id="KW-0479">Metal-binding</keyword>
<dbReference type="Pfam" id="PF21319">
    <property type="entry name" value="zf-FCS_1"/>
    <property type="match status" value="1"/>
</dbReference>
<dbReference type="SMART" id="SM00454">
    <property type="entry name" value="SAM"/>
    <property type="match status" value="1"/>
</dbReference>
<dbReference type="OrthoDB" id="2390104at2759"/>
<feature type="region of interest" description="Disordered" evidence="9">
    <location>
        <begin position="428"/>
        <end position="496"/>
    </location>
</feature>
<dbReference type="InterPro" id="IPR001660">
    <property type="entry name" value="SAM"/>
</dbReference>
<keyword evidence="2" id="KW-0217">Developmental protein</keyword>
<keyword evidence="13" id="KW-1185">Reference proteome</keyword>
<reference evidence="12" key="1">
    <citation type="journal article" date="2023" name="Science">
        <title>Genome structures resolve the early diversification of teleost fishes.</title>
        <authorList>
            <person name="Parey E."/>
            <person name="Louis A."/>
            <person name="Montfort J."/>
            <person name="Bouchez O."/>
            <person name="Roques C."/>
            <person name="Iampietro C."/>
            <person name="Lluch J."/>
            <person name="Castinel A."/>
            <person name="Donnadieu C."/>
            <person name="Desvignes T."/>
            <person name="Floi Bucao C."/>
            <person name="Jouanno E."/>
            <person name="Wen M."/>
            <person name="Mejri S."/>
            <person name="Dirks R."/>
            <person name="Jansen H."/>
            <person name="Henkel C."/>
            <person name="Chen W.J."/>
            <person name="Zahm M."/>
            <person name="Cabau C."/>
            <person name="Klopp C."/>
            <person name="Thompson A.W."/>
            <person name="Robinson-Rechavi M."/>
            <person name="Braasch I."/>
            <person name="Lecointre G."/>
            <person name="Bobe J."/>
            <person name="Postlethwait J.H."/>
            <person name="Berthelot C."/>
            <person name="Roest Crollius H."/>
            <person name="Guiguen Y."/>
        </authorList>
    </citation>
    <scope>NUCLEOTIDE SEQUENCE</scope>
    <source>
        <strain evidence="12">Concon-B</strain>
    </source>
</reference>
<dbReference type="GO" id="GO:0003682">
    <property type="term" value="F:chromatin binding"/>
    <property type="evidence" value="ECO:0007669"/>
    <property type="project" value="TreeGrafter"/>
</dbReference>
<evidence type="ECO:0000256" key="8">
    <source>
        <dbReference type="PROSITE-ProRule" id="PRU00367"/>
    </source>
</evidence>
<feature type="compositionally biased region" description="Low complexity" evidence="9">
    <location>
        <begin position="465"/>
        <end position="482"/>
    </location>
</feature>
<keyword evidence="7" id="KW-0539">Nucleus</keyword>
<evidence type="ECO:0000313" key="13">
    <source>
        <dbReference type="Proteomes" id="UP001152803"/>
    </source>
</evidence>
<dbReference type="InterPro" id="IPR050548">
    <property type="entry name" value="PcG_chromatin_remod_factors"/>
</dbReference>
<dbReference type="GO" id="GO:0035102">
    <property type="term" value="C:PRC1 complex"/>
    <property type="evidence" value="ECO:0007669"/>
    <property type="project" value="TreeGrafter"/>
</dbReference>
<feature type="region of interest" description="Disordered" evidence="9">
    <location>
        <begin position="275"/>
        <end position="314"/>
    </location>
</feature>
<keyword evidence="4 8" id="KW-0863">Zinc-finger</keyword>
<dbReference type="PROSITE" id="PS51024">
    <property type="entry name" value="ZF_FCS"/>
    <property type="match status" value="1"/>
</dbReference>
<dbReference type="Pfam" id="PF16616">
    <property type="entry name" value="PHC2_SAM_assoc"/>
    <property type="match status" value="1"/>
</dbReference>
<evidence type="ECO:0000259" key="10">
    <source>
        <dbReference type="PROSITE" id="PS50105"/>
    </source>
</evidence>
<name>A0A9Q1DAZ9_CONCO</name>
<organism evidence="12 13">
    <name type="scientific">Conger conger</name>
    <name type="common">Conger eel</name>
    <name type="synonym">Muraena conger</name>
    <dbReference type="NCBI Taxonomy" id="82655"/>
    <lineage>
        <taxon>Eukaryota</taxon>
        <taxon>Metazoa</taxon>
        <taxon>Chordata</taxon>
        <taxon>Craniata</taxon>
        <taxon>Vertebrata</taxon>
        <taxon>Euteleostomi</taxon>
        <taxon>Actinopterygii</taxon>
        <taxon>Neopterygii</taxon>
        <taxon>Teleostei</taxon>
        <taxon>Anguilliformes</taxon>
        <taxon>Congridae</taxon>
        <taxon>Conger</taxon>
    </lineage>
</organism>